<evidence type="ECO:0000256" key="2">
    <source>
        <dbReference type="SAM" id="MobiDB-lite"/>
    </source>
</evidence>
<dbReference type="PANTHER" id="PTHR32097">
    <property type="entry name" value="CAMP-BINDING PROTEIN 1-RELATED"/>
    <property type="match status" value="1"/>
</dbReference>
<dbReference type="AlphaFoldDB" id="A0A370R1L2"/>
<keyword evidence="1" id="KW-0778">Tellurium resistance</keyword>
<dbReference type="EMBL" id="QRAP01000002">
    <property type="protein sequence ID" value="RDK95799.1"/>
    <property type="molecule type" value="Genomic_DNA"/>
</dbReference>
<reference evidence="4 5" key="1">
    <citation type="submission" date="2018-07" db="EMBL/GenBank/DDBJ databases">
        <title>Genomic Encyclopedia of Type Strains, Phase IV (KMG-IV): sequencing the most valuable type-strain genomes for metagenomic binning, comparative biology and taxonomic classification.</title>
        <authorList>
            <person name="Goeker M."/>
        </authorList>
    </citation>
    <scope>NUCLEOTIDE SEQUENCE [LARGE SCALE GENOMIC DNA]</scope>
    <source>
        <strain evidence="4 5">DSM 103736</strain>
    </source>
</reference>
<dbReference type="Pfam" id="PF02342">
    <property type="entry name" value="TerD"/>
    <property type="match status" value="1"/>
</dbReference>
<dbReference type="PIRSF" id="PIRSF037118">
    <property type="entry name" value="Tellurite_resistance_TerA"/>
    <property type="match status" value="1"/>
</dbReference>
<name>A0A370R1L2_9GAMM</name>
<dbReference type="InterPro" id="IPR003325">
    <property type="entry name" value="TerD"/>
</dbReference>
<proteinExistence type="predicted"/>
<dbReference type="OrthoDB" id="2079357at2"/>
<sequence length="400" mass="43492">MNLTPGGNAPVPAQALTVKVLSGMPVDVSAFRLFADGKVRGDADMVFYGQPTNDDNTVSQRTDGSDTLFSVDLPRMRSDVQKIAFTATCDSVSPVSQLRRLAIQVEHNGNVLVQGEVDLNGRQEAALIVGELYRRNDEWKFRFVSQGFNGGLRPLAEHFGVNISDDAPASPPPAPAPAAAPAPVPPPAAPVSLSKVSLTKEKSTISLSKQDDFGEIRINLNWHRGNAQGGGGKGFFQNMFGSGGRGSGGIDLDLGAFIELSDGQRTVIQALGNRFGDLNYEPYVQLQGDDRTGDVTDGEWMRVNGREWKRLKEVLIFAFIYEGAPNWDSTDGVVTIYVNGQPPIETRLTEGNNNRSMCAVARLVNEGGSIKVERINRYFGDHQEMDQAFGWGFRWKAGSK</sequence>
<keyword evidence="5" id="KW-1185">Reference proteome</keyword>
<evidence type="ECO:0000313" key="5">
    <source>
        <dbReference type="Proteomes" id="UP000254848"/>
    </source>
</evidence>
<dbReference type="Gene3D" id="2.60.60.30">
    <property type="entry name" value="sav2460 like domains"/>
    <property type="match status" value="2"/>
</dbReference>
<evidence type="ECO:0000259" key="3">
    <source>
        <dbReference type="Pfam" id="PF02342"/>
    </source>
</evidence>
<dbReference type="PANTHER" id="PTHR32097:SF3">
    <property type="entry name" value="TELLURITE RESISTANCE PROTEIN"/>
    <property type="match status" value="1"/>
</dbReference>
<comment type="caution">
    <text evidence="4">The sequence shown here is derived from an EMBL/GenBank/DDBJ whole genome shotgun (WGS) entry which is preliminary data.</text>
</comment>
<feature type="domain" description="TerD" evidence="3">
    <location>
        <begin position="24"/>
        <end position="159"/>
    </location>
</feature>
<dbReference type="InterPro" id="IPR051324">
    <property type="entry name" value="Stress/Tellurium_Resist"/>
</dbReference>
<feature type="compositionally biased region" description="Pro residues" evidence="2">
    <location>
        <begin position="169"/>
        <end position="186"/>
    </location>
</feature>
<dbReference type="RefSeq" id="WP_115457534.1">
    <property type="nucleotide sequence ID" value="NZ_QRAP01000002.1"/>
</dbReference>
<evidence type="ECO:0000313" key="4">
    <source>
        <dbReference type="EMBL" id="RDK95799.1"/>
    </source>
</evidence>
<feature type="region of interest" description="Disordered" evidence="2">
    <location>
        <begin position="163"/>
        <end position="186"/>
    </location>
</feature>
<dbReference type="Proteomes" id="UP000254848">
    <property type="component" value="Unassembled WGS sequence"/>
</dbReference>
<dbReference type="GO" id="GO:0046690">
    <property type="term" value="P:response to tellurium ion"/>
    <property type="evidence" value="ECO:0007669"/>
    <property type="project" value="UniProtKB-KW"/>
</dbReference>
<evidence type="ECO:0000256" key="1">
    <source>
        <dbReference type="ARBA" id="ARBA00022686"/>
    </source>
</evidence>
<accession>A0A370R1L2</accession>
<organism evidence="4 5">
    <name type="scientific">Enterobacillus tribolii</name>
    <dbReference type="NCBI Taxonomy" id="1487935"/>
    <lineage>
        <taxon>Bacteria</taxon>
        <taxon>Pseudomonadati</taxon>
        <taxon>Pseudomonadota</taxon>
        <taxon>Gammaproteobacteria</taxon>
        <taxon>Enterobacterales</taxon>
        <taxon>Hafniaceae</taxon>
        <taxon>Enterobacillus</taxon>
    </lineage>
</organism>
<dbReference type="CDD" id="cd06974">
    <property type="entry name" value="TerD_like"/>
    <property type="match status" value="2"/>
</dbReference>
<gene>
    <name evidence="4" type="ORF">C8D90_102282</name>
</gene>
<protein>
    <submittedName>
        <fullName evidence="4">Tellurite resistance protein TerA</fullName>
    </submittedName>
</protein>
<dbReference type="InterPro" id="IPR017115">
    <property type="entry name" value="Tellurite_resistance_TerA"/>
</dbReference>